<protein>
    <submittedName>
        <fullName evidence="3">Uncharacterized protein</fullName>
    </submittedName>
</protein>
<proteinExistence type="predicted"/>
<keyword evidence="1" id="KW-0175">Coiled coil</keyword>
<evidence type="ECO:0000256" key="2">
    <source>
        <dbReference type="SAM" id="MobiDB-lite"/>
    </source>
</evidence>
<dbReference type="PANTHER" id="PTHR45096:SF1">
    <property type="entry name" value="PROTEIN NEDD1"/>
    <property type="match status" value="1"/>
</dbReference>
<dbReference type="GO" id="GO:2000694">
    <property type="term" value="P:regulation of phragmoplast microtubule organization"/>
    <property type="evidence" value="ECO:0007669"/>
    <property type="project" value="TreeGrafter"/>
</dbReference>
<dbReference type="EMBL" id="KZ670648">
    <property type="protein sequence ID" value="PPR82859.1"/>
    <property type="molecule type" value="Genomic_DNA"/>
</dbReference>
<sequence>MLSQTSSNLIYENLHRKDVSSNQETSSGFPEHFSSSSMSALSFGSRGITRAGKLASLAPPRRFSTCAERITSPKTKNTGAETREELFNSLLSRFDSMTAAASGVLPAMIMEMSRVMSSILQNTAELMEEVESLRKENQQLHQLL</sequence>
<dbReference type="InterPro" id="IPR044621">
    <property type="entry name" value="NEDD1"/>
</dbReference>
<dbReference type="GO" id="GO:0140496">
    <property type="term" value="F:gamma-tubulin complex binding"/>
    <property type="evidence" value="ECO:0007669"/>
    <property type="project" value="InterPro"/>
</dbReference>
<dbReference type="GO" id="GO:0032467">
    <property type="term" value="P:positive regulation of cytokinesis"/>
    <property type="evidence" value="ECO:0007669"/>
    <property type="project" value="TreeGrafter"/>
</dbReference>
<reference evidence="3 4" key="1">
    <citation type="submission" date="2015-01" db="EMBL/GenBank/DDBJ databases">
        <title>Genome of allotetraploid Gossypium barbadense reveals genomic plasticity and fiber elongation in cotton evolution.</title>
        <authorList>
            <person name="Chen X."/>
            <person name="Liu X."/>
            <person name="Zhao B."/>
            <person name="Zheng H."/>
            <person name="Hu Y."/>
            <person name="Lu G."/>
            <person name="Yang C."/>
            <person name="Chen J."/>
            <person name="Shan C."/>
            <person name="Zhang L."/>
            <person name="Zhou Y."/>
            <person name="Wang L."/>
            <person name="Guo W."/>
            <person name="Bai Y."/>
            <person name="Ruan J."/>
            <person name="Shangguan X."/>
            <person name="Mao Y."/>
            <person name="Jiang J."/>
            <person name="Zhu Y."/>
            <person name="Lei J."/>
            <person name="Kang H."/>
            <person name="Chen S."/>
            <person name="He X."/>
            <person name="Wang R."/>
            <person name="Wang Y."/>
            <person name="Chen J."/>
            <person name="Wang L."/>
            <person name="Yu S."/>
            <person name="Wang B."/>
            <person name="Wei J."/>
            <person name="Song S."/>
            <person name="Lu X."/>
            <person name="Gao Z."/>
            <person name="Gu W."/>
            <person name="Deng X."/>
            <person name="Ma D."/>
            <person name="Wang S."/>
            <person name="Liang W."/>
            <person name="Fang L."/>
            <person name="Cai C."/>
            <person name="Zhu X."/>
            <person name="Zhou B."/>
            <person name="Zhang Y."/>
            <person name="Chen Z."/>
            <person name="Xu S."/>
            <person name="Zhu R."/>
            <person name="Wang S."/>
            <person name="Zhang T."/>
            <person name="Zhao G."/>
        </authorList>
    </citation>
    <scope>NUCLEOTIDE SEQUENCE [LARGE SCALE GENOMIC DNA]</scope>
    <source>
        <strain evidence="4">cv. Xinhai21</strain>
        <tissue evidence="3">Leaf</tissue>
    </source>
</reference>
<dbReference type="GO" id="GO:0005828">
    <property type="term" value="C:kinetochore microtubule"/>
    <property type="evidence" value="ECO:0007669"/>
    <property type="project" value="TreeGrafter"/>
</dbReference>
<dbReference type="GO" id="GO:0060236">
    <property type="term" value="P:regulation of mitotic spindle organization"/>
    <property type="evidence" value="ECO:0007669"/>
    <property type="project" value="TreeGrafter"/>
</dbReference>
<gene>
    <name evidence="3" type="ORF">GOBAR_AA37857</name>
</gene>
<name>A0A2P5VVN3_GOSBA</name>
<dbReference type="GO" id="GO:0010968">
    <property type="term" value="P:regulation of microtubule nucleation"/>
    <property type="evidence" value="ECO:0007669"/>
    <property type="project" value="InterPro"/>
</dbReference>
<evidence type="ECO:0000313" key="4">
    <source>
        <dbReference type="Proteomes" id="UP000239757"/>
    </source>
</evidence>
<dbReference type="Proteomes" id="UP000239757">
    <property type="component" value="Unassembled WGS sequence"/>
</dbReference>
<dbReference type="PANTHER" id="PTHR45096">
    <property type="entry name" value="PROTEIN NEDD1"/>
    <property type="match status" value="1"/>
</dbReference>
<feature type="region of interest" description="Disordered" evidence="2">
    <location>
        <begin position="14"/>
        <end position="34"/>
    </location>
</feature>
<dbReference type="GO" id="GO:0000919">
    <property type="term" value="P:cell plate assembly"/>
    <property type="evidence" value="ECO:0007669"/>
    <property type="project" value="TreeGrafter"/>
</dbReference>
<feature type="coiled-coil region" evidence="1">
    <location>
        <begin position="116"/>
        <end position="143"/>
    </location>
</feature>
<dbReference type="OrthoDB" id="1731597at2759"/>
<evidence type="ECO:0000313" key="3">
    <source>
        <dbReference type="EMBL" id="PPR82859.1"/>
    </source>
</evidence>
<organism evidence="3 4">
    <name type="scientific">Gossypium barbadense</name>
    <name type="common">Sea Island cotton</name>
    <name type="synonym">Hibiscus barbadensis</name>
    <dbReference type="NCBI Taxonomy" id="3634"/>
    <lineage>
        <taxon>Eukaryota</taxon>
        <taxon>Viridiplantae</taxon>
        <taxon>Streptophyta</taxon>
        <taxon>Embryophyta</taxon>
        <taxon>Tracheophyta</taxon>
        <taxon>Spermatophyta</taxon>
        <taxon>Magnoliopsida</taxon>
        <taxon>eudicotyledons</taxon>
        <taxon>Gunneridae</taxon>
        <taxon>Pentapetalae</taxon>
        <taxon>rosids</taxon>
        <taxon>malvids</taxon>
        <taxon>Malvales</taxon>
        <taxon>Malvaceae</taxon>
        <taxon>Malvoideae</taxon>
        <taxon>Gossypium</taxon>
    </lineage>
</organism>
<dbReference type="AlphaFoldDB" id="A0A2P5VVN3"/>
<accession>A0A2P5VVN3</accession>
<evidence type="ECO:0000256" key="1">
    <source>
        <dbReference type="SAM" id="Coils"/>
    </source>
</evidence>